<dbReference type="PANTHER" id="PTHR43580">
    <property type="entry name" value="OXIDOREDUCTASE GLYR1-RELATED"/>
    <property type="match status" value="1"/>
</dbReference>
<dbReference type="Pfam" id="PF03446">
    <property type="entry name" value="NAD_binding_2"/>
    <property type="match status" value="1"/>
</dbReference>
<proteinExistence type="inferred from homology"/>
<dbReference type="InterPro" id="IPR036291">
    <property type="entry name" value="NAD(P)-bd_dom_sf"/>
</dbReference>
<evidence type="ECO:0000259" key="5">
    <source>
        <dbReference type="Pfam" id="PF14833"/>
    </source>
</evidence>
<dbReference type="Gene3D" id="3.40.50.720">
    <property type="entry name" value="NAD(P)-binding Rossmann-like Domain"/>
    <property type="match status" value="1"/>
</dbReference>
<evidence type="ECO:0000313" key="6">
    <source>
        <dbReference type="EMBL" id="MEV5506671.1"/>
    </source>
</evidence>
<dbReference type="InterPro" id="IPR029154">
    <property type="entry name" value="HIBADH-like_NADP-bd"/>
</dbReference>
<comment type="caution">
    <text evidence="6">The sequence shown here is derived from an EMBL/GenBank/DDBJ whole genome shotgun (WGS) entry which is preliminary data.</text>
</comment>
<evidence type="ECO:0000256" key="2">
    <source>
        <dbReference type="ARBA" id="ARBA00023002"/>
    </source>
</evidence>
<evidence type="ECO:0000256" key="3">
    <source>
        <dbReference type="ARBA" id="ARBA00023027"/>
    </source>
</evidence>
<dbReference type="InterPro" id="IPR051265">
    <property type="entry name" value="HIBADH-related_NP60_sf"/>
</dbReference>
<dbReference type="EMBL" id="JBFAUK010000005">
    <property type="protein sequence ID" value="MEV5506671.1"/>
    <property type="molecule type" value="Genomic_DNA"/>
</dbReference>
<keyword evidence="7" id="KW-1185">Reference proteome</keyword>
<dbReference type="InterPro" id="IPR006115">
    <property type="entry name" value="6PGDH_NADP-bd"/>
</dbReference>
<reference evidence="6 7" key="1">
    <citation type="submission" date="2024-06" db="EMBL/GenBank/DDBJ databases">
        <title>The Natural Products Discovery Center: Release of the First 8490 Sequenced Strains for Exploring Actinobacteria Biosynthetic Diversity.</title>
        <authorList>
            <person name="Kalkreuter E."/>
            <person name="Kautsar S.A."/>
            <person name="Yang D."/>
            <person name="Bader C.D."/>
            <person name="Teijaro C.N."/>
            <person name="Fluegel L."/>
            <person name="Davis C.M."/>
            <person name="Simpson J.R."/>
            <person name="Lauterbach L."/>
            <person name="Steele A.D."/>
            <person name="Gui C."/>
            <person name="Meng S."/>
            <person name="Li G."/>
            <person name="Viehrig K."/>
            <person name="Ye F."/>
            <person name="Su P."/>
            <person name="Kiefer A.F."/>
            <person name="Nichols A."/>
            <person name="Cepeda A.J."/>
            <person name="Yan W."/>
            <person name="Fan B."/>
            <person name="Jiang Y."/>
            <person name="Adhikari A."/>
            <person name="Zheng C.-J."/>
            <person name="Schuster L."/>
            <person name="Cowan T.M."/>
            <person name="Smanski M.J."/>
            <person name="Chevrette M.G."/>
            <person name="De Carvalho L.P.S."/>
            <person name="Shen B."/>
        </authorList>
    </citation>
    <scope>NUCLEOTIDE SEQUENCE [LARGE SCALE GENOMIC DNA]</scope>
    <source>
        <strain evidence="6 7">NPDC052347</strain>
    </source>
</reference>
<evidence type="ECO:0000313" key="7">
    <source>
        <dbReference type="Proteomes" id="UP001552594"/>
    </source>
</evidence>
<dbReference type="RefSeq" id="WP_161968637.1">
    <property type="nucleotide sequence ID" value="NZ_JBFAUK010000005.1"/>
</dbReference>
<keyword evidence="2 6" id="KW-0560">Oxidoreductase</keyword>
<evidence type="ECO:0000256" key="1">
    <source>
        <dbReference type="ARBA" id="ARBA00009080"/>
    </source>
</evidence>
<organism evidence="6 7">
    <name type="scientific">Streptomyces orinoci</name>
    <name type="common">Streptoverticillium orinoci</name>
    <dbReference type="NCBI Taxonomy" id="67339"/>
    <lineage>
        <taxon>Bacteria</taxon>
        <taxon>Bacillati</taxon>
        <taxon>Actinomycetota</taxon>
        <taxon>Actinomycetes</taxon>
        <taxon>Kitasatosporales</taxon>
        <taxon>Streptomycetaceae</taxon>
        <taxon>Streptomyces</taxon>
    </lineage>
</organism>
<dbReference type="GO" id="GO:0016491">
    <property type="term" value="F:oxidoreductase activity"/>
    <property type="evidence" value="ECO:0007669"/>
    <property type="project" value="UniProtKB-KW"/>
</dbReference>
<dbReference type="PIRSF" id="PIRSF000103">
    <property type="entry name" value="HIBADH"/>
    <property type="match status" value="1"/>
</dbReference>
<dbReference type="InterPro" id="IPR008927">
    <property type="entry name" value="6-PGluconate_DH-like_C_sf"/>
</dbReference>
<dbReference type="PANTHER" id="PTHR43580:SF2">
    <property type="entry name" value="CYTOKINE-LIKE NUCLEAR FACTOR N-PAC"/>
    <property type="match status" value="1"/>
</dbReference>
<sequence>MAVLGTGTLGAPIARHLAQVADVRVWNRSVDRAAPLAAHGCTVSADAAGAVAGADAVLTVLADDSSLQAVMTDEVLAAAAEGTVWVQSSTIGVGETQTWAERAAKAGVILVDAPLLGTRGPAERGQLVVLASGPDAALDRVTPLLDSYAKTVVRVGEAGAGTRLKLAVNSWLLSLVQVLAESVAFTRALGFEPETLFDVLDAGGVSLPYVRLKGGAMAAEDFPPDFTLTLARKDLALVLDAAADTVPMTAAATALAGFDRAIALGHGEDDYAATYLAVRGER</sequence>
<dbReference type="Pfam" id="PF14833">
    <property type="entry name" value="NAD_binding_11"/>
    <property type="match status" value="1"/>
</dbReference>
<gene>
    <name evidence="6" type="ORF">AB0L16_09360</name>
</gene>
<accession>A0ABV3JUW5</accession>
<dbReference type="Proteomes" id="UP001552594">
    <property type="component" value="Unassembled WGS sequence"/>
</dbReference>
<dbReference type="InterPro" id="IPR013328">
    <property type="entry name" value="6PGD_dom2"/>
</dbReference>
<dbReference type="SUPFAM" id="SSF51735">
    <property type="entry name" value="NAD(P)-binding Rossmann-fold domains"/>
    <property type="match status" value="1"/>
</dbReference>
<dbReference type="Gene3D" id="1.10.1040.10">
    <property type="entry name" value="N-(1-d-carboxylethyl)-l-norvaline Dehydrogenase, domain 2"/>
    <property type="match status" value="1"/>
</dbReference>
<dbReference type="EC" id="1.1.-.-" evidence="6"/>
<feature type="domain" description="6-phosphogluconate dehydrogenase NADP-binding" evidence="4">
    <location>
        <begin position="2"/>
        <end position="156"/>
    </location>
</feature>
<dbReference type="SUPFAM" id="SSF48179">
    <property type="entry name" value="6-phosphogluconate dehydrogenase C-terminal domain-like"/>
    <property type="match status" value="1"/>
</dbReference>
<protein>
    <submittedName>
        <fullName evidence="6">NAD(P)-dependent oxidoreductase</fullName>
        <ecNumber evidence="6">1.1.-.-</ecNumber>
    </submittedName>
</protein>
<name>A0ABV3JUW5_STRON</name>
<keyword evidence="3" id="KW-0520">NAD</keyword>
<feature type="domain" description="3-hydroxyisobutyrate dehydrogenase-like NAD-binding" evidence="5">
    <location>
        <begin position="159"/>
        <end position="275"/>
    </location>
</feature>
<dbReference type="InterPro" id="IPR015815">
    <property type="entry name" value="HIBADH-related"/>
</dbReference>
<evidence type="ECO:0000259" key="4">
    <source>
        <dbReference type="Pfam" id="PF03446"/>
    </source>
</evidence>
<comment type="similarity">
    <text evidence="1">Belongs to the HIBADH-related family.</text>
</comment>